<feature type="domain" description="Glycosyltransferase subfamily 4-like N-terminal" evidence="4">
    <location>
        <begin position="18"/>
        <end position="165"/>
    </location>
</feature>
<evidence type="ECO:0000256" key="2">
    <source>
        <dbReference type="ARBA" id="ARBA00022679"/>
    </source>
</evidence>
<evidence type="ECO:0000259" key="3">
    <source>
        <dbReference type="Pfam" id="PF00534"/>
    </source>
</evidence>
<dbReference type="Pfam" id="PF13439">
    <property type="entry name" value="Glyco_transf_4"/>
    <property type="match status" value="1"/>
</dbReference>
<name>A0A419F0H3_9BACT</name>
<dbReference type="GO" id="GO:0016757">
    <property type="term" value="F:glycosyltransferase activity"/>
    <property type="evidence" value="ECO:0007669"/>
    <property type="project" value="UniProtKB-KW"/>
</dbReference>
<dbReference type="AlphaFoldDB" id="A0A419F0H3"/>
<evidence type="ECO:0000256" key="1">
    <source>
        <dbReference type="ARBA" id="ARBA00022676"/>
    </source>
</evidence>
<evidence type="ECO:0000313" key="6">
    <source>
        <dbReference type="Proteomes" id="UP000285961"/>
    </source>
</evidence>
<dbReference type="PANTHER" id="PTHR12526">
    <property type="entry name" value="GLYCOSYLTRANSFERASE"/>
    <property type="match status" value="1"/>
</dbReference>
<dbReference type="SUPFAM" id="SSF53756">
    <property type="entry name" value="UDP-Glycosyltransferase/glycogen phosphorylase"/>
    <property type="match status" value="1"/>
</dbReference>
<proteinExistence type="predicted"/>
<dbReference type="EMBL" id="QZKI01000062">
    <property type="protein sequence ID" value="RJP71114.1"/>
    <property type="molecule type" value="Genomic_DNA"/>
</dbReference>
<reference evidence="5 6" key="1">
    <citation type="journal article" date="2017" name="ISME J.">
        <title>Energy and carbon metabolisms in a deep terrestrial subsurface fluid microbial community.</title>
        <authorList>
            <person name="Momper L."/>
            <person name="Jungbluth S.P."/>
            <person name="Lee M.D."/>
            <person name="Amend J.P."/>
        </authorList>
    </citation>
    <scope>NUCLEOTIDE SEQUENCE [LARGE SCALE GENOMIC DNA]</scope>
    <source>
        <strain evidence="5">SURF_17</strain>
    </source>
</reference>
<gene>
    <name evidence="5" type="ORF">C4532_08185</name>
</gene>
<dbReference type="Proteomes" id="UP000285961">
    <property type="component" value="Unassembled WGS sequence"/>
</dbReference>
<keyword evidence="2 5" id="KW-0808">Transferase</keyword>
<comment type="caution">
    <text evidence="5">The sequence shown here is derived from an EMBL/GenBank/DDBJ whole genome shotgun (WGS) entry which is preliminary data.</text>
</comment>
<accession>A0A419F0H3</accession>
<evidence type="ECO:0000259" key="4">
    <source>
        <dbReference type="Pfam" id="PF13439"/>
    </source>
</evidence>
<dbReference type="Pfam" id="PF00534">
    <property type="entry name" value="Glycos_transf_1"/>
    <property type="match status" value="1"/>
</dbReference>
<dbReference type="PANTHER" id="PTHR12526:SF629">
    <property type="entry name" value="TEICHURONIC ACID BIOSYNTHESIS GLYCOSYLTRANSFERASE TUAH-RELATED"/>
    <property type="match status" value="1"/>
</dbReference>
<keyword evidence="1" id="KW-0328">Glycosyltransferase</keyword>
<dbReference type="InterPro" id="IPR028098">
    <property type="entry name" value="Glyco_trans_4-like_N"/>
</dbReference>
<dbReference type="Gene3D" id="3.40.50.2000">
    <property type="entry name" value="Glycogen Phosphorylase B"/>
    <property type="match status" value="2"/>
</dbReference>
<sequence>MRICMILKNNDLINDNRVRKEAQSLAAAGHEVTVLAQKTARSSFNEMMDGAKVIRIPSIFWNPRRLFVEKAIELDADVYHAHDLFALDIAFVAARVTGARLVYDSHELWYSRVKYNYRARLIRRLLYLVRERALIGDADRVIMVSSPTAELLKERYAVHDPVVIRNVPLPMAPLPSPVNLRDKLQIGGDKKILLHLGGIHKWRGFEQMLEVLARNEQLVLLAIGGGNQESAYERHCEEIAGRLRVRDRFNILKAMPFDEMMAHARGADVGMCLTQNINLHYYTTLSNKFFDYALAGLPIVASDFPVMRELVDKYHIGKLVDPADAKDIELKTAEILWNNETYQEMRRNCSRLIEENNWERESEKLLEIYDEIPVRHRHREARTDYQRKFRSILILGIDETSLDVPEMLKERFRPETMLAVYEGNTMPPAEDGLRWMRLRPLRQALRACRRKSPDAVITSYSAQGLSKLLLYDLLSVSLGMKQRFVYFPFIDLVYELDRNIFLRKFLNRFSTQCYFMRKTVPLKGSVKGLFI</sequence>
<evidence type="ECO:0000313" key="5">
    <source>
        <dbReference type="EMBL" id="RJP71114.1"/>
    </source>
</evidence>
<dbReference type="InterPro" id="IPR001296">
    <property type="entry name" value="Glyco_trans_1"/>
</dbReference>
<protein>
    <submittedName>
        <fullName evidence="5">Glycosyltransferase</fullName>
    </submittedName>
</protein>
<organism evidence="5 6">
    <name type="scientific">Candidatus Abyssobacteria bacterium SURF_17</name>
    <dbReference type="NCBI Taxonomy" id="2093361"/>
    <lineage>
        <taxon>Bacteria</taxon>
        <taxon>Pseudomonadati</taxon>
        <taxon>Candidatus Hydrogenedentota</taxon>
        <taxon>Candidatus Abyssobacteria</taxon>
    </lineage>
</organism>
<feature type="domain" description="Glycosyl transferase family 1" evidence="3">
    <location>
        <begin position="180"/>
        <end position="348"/>
    </location>
</feature>
<dbReference type="CDD" id="cd03794">
    <property type="entry name" value="GT4_WbuB-like"/>
    <property type="match status" value="1"/>
</dbReference>